<gene>
    <name evidence="1" type="ORF">EB796_004896</name>
</gene>
<dbReference type="EMBL" id="VXIV02000670">
    <property type="protein sequence ID" value="KAF6036801.1"/>
    <property type="molecule type" value="Genomic_DNA"/>
</dbReference>
<sequence>MSCNYNSILELPCSIAGTNTDLGGPNTAEANSLPHEHVNSHSRLVSPLMCLGNAATDMAVPINLSNTETSVPSPSAQDYKVYKREIM</sequence>
<reference evidence="1" key="1">
    <citation type="submission" date="2020-06" db="EMBL/GenBank/DDBJ databases">
        <title>Draft genome of Bugula neritina, a colonial animal packing powerful symbionts and potential medicines.</title>
        <authorList>
            <person name="Rayko M."/>
        </authorList>
    </citation>
    <scope>NUCLEOTIDE SEQUENCE [LARGE SCALE GENOMIC DNA]</scope>
    <source>
        <strain evidence="1">Kwan_BN1</strain>
    </source>
</reference>
<comment type="caution">
    <text evidence="1">The sequence shown here is derived from an EMBL/GenBank/DDBJ whole genome shotgun (WGS) entry which is preliminary data.</text>
</comment>
<accession>A0A7J7KFY5</accession>
<keyword evidence="2" id="KW-1185">Reference proteome</keyword>
<proteinExistence type="predicted"/>
<evidence type="ECO:0000313" key="2">
    <source>
        <dbReference type="Proteomes" id="UP000593567"/>
    </source>
</evidence>
<evidence type="ECO:0000313" key="1">
    <source>
        <dbReference type="EMBL" id="KAF6036801.1"/>
    </source>
</evidence>
<protein>
    <submittedName>
        <fullName evidence="1">HNF4A</fullName>
    </submittedName>
</protein>
<dbReference type="Proteomes" id="UP000593567">
    <property type="component" value="Unassembled WGS sequence"/>
</dbReference>
<organism evidence="1 2">
    <name type="scientific">Bugula neritina</name>
    <name type="common">Brown bryozoan</name>
    <name type="synonym">Sertularia neritina</name>
    <dbReference type="NCBI Taxonomy" id="10212"/>
    <lineage>
        <taxon>Eukaryota</taxon>
        <taxon>Metazoa</taxon>
        <taxon>Spiralia</taxon>
        <taxon>Lophotrochozoa</taxon>
        <taxon>Bryozoa</taxon>
        <taxon>Gymnolaemata</taxon>
        <taxon>Cheilostomatida</taxon>
        <taxon>Flustrina</taxon>
        <taxon>Buguloidea</taxon>
        <taxon>Bugulidae</taxon>
        <taxon>Bugula</taxon>
    </lineage>
</organism>
<name>A0A7J7KFY5_BUGNE</name>
<dbReference type="AlphaFoldDB" id="A0A7J7KFY5"/>